<dbReference type="GeneID" id="62204945"/>
<name>A0A8H7B0W5_9PLEO</name>
<evidence type="ECO:0000313" key="2">
    <source>
        <dbReference type="Proteomes" id="UP000596902"/>
    </source>
</evidence>
<proteinExistence type="predicted"/>
<reference evidence="1" key="2">
    <citation type="submission" date="2020-08" db="EMBL/GenBank/DDBJ databases">
        <title>Draft Genome Sequence of Cumin Blight Pathogen Alternaria burnsii.</title>
        <authorList>
            <person name="Feng Z."/>
        </authorList>
    </citation>
    <scope>NUCLEOTIDE SEQUENCE</scope>
    <source>
        <strain evidence="1">CBS107.38</strain>
    </source>
</reference>
<dbReference type="PANTHER" id="PTHR38790">
    <property type="entry name" value="2EXR DOMAIN-CONTAINING PROTEIN-RELATED"/>
    <property type="match status" value="1"/>
</dbReference>
<dbReference type="RefSeq" id="XP_038785239.1">
    <property type="nucleotide sequence ID" value="XM_038931767.1"/>
</dbReference>
<accession>A0A8H7B0W5</accession>
<keyword evidence="2" id="KW-1185">Reference proteome</keyword>
<evidence type="ECO:0000313" key="1">
    <source>
        <dbReference type="EMBL" id="KAF7674957.1"/>
    </source>
</evidence>
<dbReference type="EMBL" id="JAAABM010000009">
    <property type="protein sequence ID" value="KAF7674957.1"/>
    <property type="molecule type" value="Genomic_DNA"/>
</dbReference>
<organism evidence="1 2">
    <name type="scientific">Alternaria burnsii</name>
    <dbReference type="NCBI Taxonomy" id="1187904"/>
    <lineage>
        <taxon>Eukaryota</taxon>
        <taxon>Fungi</taxon>
        <taxon>Dikarya</taxon>
        <taxon>Ascomycota</taxon>
        <taxon>Pezizomycotina</taxon>
        <taxon>Dothideomycetes</taxon>
        <taxon>Pleosporomycetidae</taxon>
        <taxon>Pleosporales</taxon>
        <taxon>Pleosporineae</taxon>
        <taxon>Pleosporaceae</taxon>
        <taxon>Alternaria</taxon>
        <taxon>Alternaria sect. Alternaria</taxon>
    </lineage>
</organism>
<comment type="caution">
    <text evidence="1">The sequence shown here is derived from an EMBL/GenBank/DDBJ whole genome shotgun (WGS) entry which is preliminary data.</text>
</comment>
<dbReference type="PANTHER" id="PTHR38790:SF4">
    <property type="entry name" value="2EXR DOMAIN-CONTAINING PROTEIN"/>
    <property type="match status" value="1"/>
</dbReference>
<dbReference type="Proteomes" id="UP000596902">
    <property type="component" value="Unassembled WGS sequence"/>
</dbReference>
<gene>
    <name evidence="1" type="ORF">GT037_006720</name>
</gene>
<sequence length="210" mass="24443">MNDSFRPTSTAYQDHITETNARDSPLLRLPAELRNRIYSYVFDAVRFKVYVTTDVTGFVFPQHSLITSYEVKVRFGMPTTCRQLYAETTILSHRSVLYEFIHLAELTDWTKTSPPHMLAHVKEISFRASYTWCSEKRGGLLFDRNLENVYELDEFVEACELLQGLEWVQLVVWNELRFRGPHSTAVIKNLEAKLTKADGRKVEVILRYLG</sequence>
<dbReference type="AlphaFoldDB" id="A0A8H7B0W5"/>
<reference evidence="1" key="1">
    <citation type="submission" date="2020-01" db="EMBL/GenBank/DDBJ databases">
        <authorList>
            <person name="Feng Z.H.Z."/>
        </authorList>
    </citation>
    <scope>NUCLEOTIDE SEQUENCE</scope>
    <source>
        <strain evidence="1">CBS107.38</strain>
    </source>
</reference>
<protein>
    <submittedName>
        <fullName evidence="1">Uncharacterized protein</fullName>
    </submittedName>
</protein>